<evidence type="ECO:0000256" key="3">
    <source>
        <dbReference type="ARBA" id="ARBA00022603"/>
    </source>
</evidence>
<proteinExistence type="inferred from homology"/>
<dbReference type="Pfam" id="PF02390">
    <property type="entry name" value="Methyltransf_4"/>
    <property type="match status" value="1"/>
</dbReference>
<geneLocation type="plastid" evidence="7"/>
<dbReference type="HAMAP" id="MF_01057">
    <property type="entry name" value="tRNA_methyltr_TrmB"/>
    <property type="match status" value="1"/>
</dbReference>
<dbReference type="GO" id="GO:0043527">
    <property type="term" value="C:tRNA methyltransferase complex"/>
    <property type="evidence" value="ECO:0007669"/>
    <property type="project" value="TreeGrafter"/>
</dbReference>
<comment type="catalytic activity">
    <reaction evidence="1">
        <text>guanosine(46) in tRNA + S-adenosyl-L-methionine = N(7)-methylguanosine(46) in tRNA + S-adenosyl-L-homocysteine</text>
        <dbReference type="Rhea" id="RHEA:42708"/>
        <dbReference type="Rhea" id="RHEA-COMP:10188"/>
        <dbReference type="Rhea" id="RHEA-COMP:10189"/>
        <dbReference type="ChEBI" id="CHEBI:57856"/>
        <dbReference type="ChEBI" id="CHEBI:59789"/>
        <dbReference type="ChEBI" id="CHEBI:74269"/>
        <dbReference type="ChEBI" id="CHEBI:74480"/>
        <dbReference type="EC" id="2.1.1.33"/>
    </reaction>
</comment>
<reference evidence="7" key="1">
    <citation type="submission" date="2017-10" db="EMBL/GenBank/DDBJ databases">
        <title>Paulinella longichromatophora chromatophore genome.</title>
        <authorList>
            <person name="Lhee D."/>
            <person name="Yoon H.S."/>
        </authorList>
    </citation>
    <scope>NUCLEOTIDE SEQUENCE</scope>
</reference>
<dbReference type="NCBIfam" id="TIGR00091">
    <property type="entry name" value="tRNA (guanosine(46)-N7)-methyltransferase TrmB"/>
    <property type="match status" value="1"/>
</dbReference>
<evidence type="ECO:0000256" key="6">
    <source>
        <dbReference type="ARBA" id="ARBA00022694"/>
    </source>
</evidence>
<accession>A0A2H4ZPQ0</accession>
<keyword evidence="5" id="KW-0949">S-adenosyl-L-methionine</keyword>
<dbReference type="AlphaFoldDB" id="A0A2H4ZPQ0"/>
<dbReference type="InterPro" id="IPR029063">
    <property type="entry name" value="SAM-dependent_MTases_sf"/>
</dbReference>
<dbReference type="PANTHER" id="PTHR23417">
    <property type="entry name" value="3-DEOXY-D-MANNO-OCTULOSONIC-ACID TRANSFERASE/TRNA GUANINE-N 7 - -METHYLTRANSFERASE"/>
    <property type="match status" value="1"/>
</dbReference>
<keyword evidence="3 7" id="KW-0489">Methyltransferase</keyword>
<evidence type="ECO:0000256" key="5">
    <source>
        <dbReference type="ARBA" id="ARBA00022691"/>
    </source>
</evidence>
<dbReference type="SUPFAM" id="SSF53335">
    <property type="entry name" value="S-adenosyl-L-methionine-dependent methyltransferases"/>
    <property type="match status" value="1"/>
</dbReference>
<keyword evidence="7" id="KW-0934">Plastid</keyword>
<dbReference type="EC" id="2.1.1.33" evidence="2"/>
<dbReference type="InterPro" id="IPR003358">
    <property type="entry name" value="tRNA_(Gua-N-7)_MeTrfase_Trmb"/>
</dbReference>
<keyword evidence="4 7" id="KW-0808">Transferase</keyword>
<protein>
    <recommendedName>
        <fullName evidence="2">tRNA (guanine(46)-N(7))-methyltransferase</fullName>
        <ecNumber evidence="2">2.1.1.33</ecNumber>
    </recommendedName>
</protein>
<dbReference type="EMBL" id="MG264610">
    <property type="protein sequence ID" value="AUG32514.1"/>
    <property type="molecule type" value="Genomic_DNA"/>
</dbReference>
<evidence type="ECO:0000256" key="2">
    <source>
        <dbReference type="ARBA" id="ARBA00011977"/>
    </source>
</evidence>
<evidence type="ECO:0000256" key="1">
    <source>
        <dbReference type="ARBA" id="ARBA00000142"/>
    </source>
</evidence>
<keyword evidence="6" id="KW-0819">tRNA processing</keyword>
<dbReference type="GO" id="GO:0008176">
    <property type="term" value="F:tRNA (guanine(46)-N7)-methyltransferase activity"/>
    <property type="evidence" value="ECO:0007669"/>
    <property type="project" value="UniProtKB-EC"/>
</dbReference>
<name>A0A2H4ZPQ0_9EUKA</name>
<evidence type="ECO:0000313" key="7">
    <source>
        <dbReference type="EMBL" id="AUG32514.1"/>
    </source>
</evidence>
<sequence>MRQHVNPLSRFFQVPLEFPSLSTLFQDSSLPIHLDIGCARGRFLLKVAQMEPNWNYLGIEIRKSLVITAESDRQALGLSNLYYIFCNANVSLKDWLEALPPGTIRRVTIQFPDPWFKKKHLKRRILQPNLLFAIAKSLTEGNYLFLQSDVREIVDEMILTTELSGYFDQSKCQEGLDHEKNPLLVPTERERYVMGKELPIYRVLFKRNQLLPSALCVTK</sequence>
<dbReference type="PROSITE" id="PS51625">
    <property type="entry name" value="SAM_MT_TRMB"/>
    <property type="match status" value="1"/>
</dbReference>
<organism evidence="7">
    <name type="scientific">Paulinella longichromatophora</name>
    <dbReference type="NCBI Taxonomy" id="1708747"/>
    <lineage>
        <taxon>Eukaryota</taxon>
        <taxon>Sar</taxon>
        <taxon>Rhizaria</taxon>
        <taxon>Cercozoa</taxon>
        <taxon>Imbricatea</taxon>
        <taxon>Silicofilosea</taxon>
        <taxon>Euglyphida</taxon>
        <taxon>Paulinellidae</taxon>
        <taxon>Paulinella</taxon>
    </lineage>
</organism>
<gene>
    <name evidence="7" type="ORF">PLO_523</name>
</gene>
<dbReference type="Gene3D" id="3.40.50.150">
    <property type="entry name" value="Vaccinia Virus protein VP39"/>
    <property type="match status" value="1"/>
</dbReference>
<evidence type="ECO:0000256" key="4">
    <source>
        <dbReference type="ARBA" id="ARBA00022679"/>
    </source>
</evidence>
<dbReference type="InterPro" id="IPR055361">
    <property type="entry name" value="tRNA_methyltr_TrmB_bact"/>
</dbReference>
<dbReference type="PANTHER" id="PTHR23417:SF21">
    <property type="entry name" value="TRNA (GUANINE-N(7)-)-METHYLTRANSFERASE"/>
    <property type="match status" value="1"/>
</dbReference>